<gene>
    <name evidence="4" type="ORF">THF1D04_80001</name>
</gene>
<dbReference type="EMBL" id="CAKMTQ010000074">
    <property type="protein sequence ID" value="CAH1542257.1"/>
    <property type="molecule type" value="Genomic_DNA"/>
</dbReference>
<dbReference type="Gene3D" id="3.30.1330.60">
    <property type="entry name" value="OmpA-like domain"/>
    <property type="match status" value="1"/>
</dbReference>
<dbReference type="InterPro" id="IPR006665">
    <property type="entry name" value="OmpA-like"/>
</dbReference>
<accession>A0AAU9QDM5</accession>
<dbReference type="RefSeq" id="WP_409932173.1">
    <property type="nucleotide sequence ID" value="NZ_CAKMTQ010000074.1"/>
</dbReference>
<dbReference type="InterPro" id="IPR036737">
    <property type="entry name" value="OmpA-like_sf"/>
</dbReference>
<dbReference type="GO" id="GO:0016020">
    <property type="term" value="C:membrane"/>
    <property type="evidence" value="ECO:0007669"/>
    <property type="project" value="UniProtKB-UniRule"/>
</dbReference>
<evidence type="ECO:0000313" key="4">
    <source>
        <dbReference type="EMBL" id="CAH1542257.1"/>
    </source>
</evidence>
<dbReference type="CDD" id="cd07185">
    <property type="entry name" value="OmpA_C-like"/>
    <property type="match status" value="1"/>
</dbReference>
<dbReference type="Proteomes" id="UP001295420">
    <property type="component" value="Unassembled WGS sequence"/>
</dbReference>
<reference evidence="4" key="1">
    <citation type="submission" date="2022-01" db="EMBL/GenBank/DDBJ databases">
        <authorList>
            <person name="Lagorce A."/>
        </authorList>
    </citation>
    <scope>NUCLEOTIDE SEQUENCE</scope>
    <source>
        <strain evidence="4">Th15_F1_D04</strain>
    </source>
</reference>
<evidence type="ECO:0000256" key="1">
    <source>
        <dbReference type="PROSITE-ProRule" id="PRU00473"/>
    </source>
</evidence>
<dbReference type="PROSITE" id="PS51123">
    <property type="entry name" value="OMPA_2"/>
    <property type="match status" value="1"/>
</dbReference>
<evidence type="ECO:0000256" key="2">
    <source>
        <dbReference type="SAM" id="MobiDB-lite"/>
    </source>
</evidence>
<keyword evidence="1" id="KW-0472">Membrane</keyword>
<comment type="caution">
    <text evidence="4">The sequence shown here is derived from an EMBL/GenBank/DDBJ whole genome shotgun (WGS) entry which is preliminary data.</text>
</comment>
<protein>
    <submittedName>
        <fullName evidence="4">OmpA-like domain-containing protein</fullName>
    </submittedName>
</protein>
<dbReference type="SUPFAM" id="SSF103088">
    <property type="entry name" value="OmpA-like"/>
    <property type="match status" value="1"/>
</dbReference>
<evidence type="ECO:0000313" key="5">
    <source>
        <dbReference type="Proteomes" id="UP001295420"/>
    </source>
</evidence>
<proteinExistence type="predicted"/>
<organism evidence="4 5">
    <name type="scientific">Vibrio owensii</name>
    <dbReference type="NCBI Taxonomy" id="696485"/>
    <lineage>
        <taxon>Bacteria</taxon>
        <taxon>Pseudomonadati</taxon>
        <taxon>Pseudomonadota</taxon>
        <taxon>Gammaproteobacteria</taxon>
        <taxon>Vibrionales</taxon>
        <taxon>Vibrionaceae</taxon>
        <taxon>Vibrio</taxon>
    </lineage>
</organism>
<feature type="region of interest" description="Disordered" evidence="2">
    <location>
        <begin position="80"/>
        <end position="104"/>
    </location>
</feature>
<sequence length="1582" mass="176025">MAFTFDNEVYLFGAFFTAIKIDGVDEFPDWHTQPDLTRVNELTGKIRPIPLTPVMVNALSGGAPALWGTTKEGKLVELGLGEPPQAAGNQPLSGEKVDSESSVPSDVDNYEVLKLGNRPEGISKGKSYELSFPPLRLLAQMIAPQNDPESTGGAKDLASHAENIKHFAQYIDDGTNETNQTGVQFQLTEIALSQLAPAYIGGDRTAEQQRYNDWLQRQKKRNKPLKGFVVPRMHSCAVLFTDKLYGGAEVSLIRPVQSIQAGDIENATEEIIAEGTVSVKEPLWATKTEGNAVLPSALFNLDPSQVEDGFYLLRIQFWEDEWLAFDQTRKVLPESVLKANVTKQFMKHPQTDVEQNVYTYELHEKLTFIETAGIGKMTCVCGDMITLEEALIQQFPNQLPSYSDYATKGLTYQTKQKPGVAPLSLHAAINKTYESLSSDFLSIEGAKLYGPPAEMAKTIGQALWENSESGALPPFLMSGIALHSALAATSGIKKSVSLAKIFARKELTLKQAQALVFRKHVIDIPYIKRAFKTAGPESKIMRGVGRLSSDFLSGTNRALPAIGVIASGKEAFDQYSAFSEQIINAKEAQETLSKYAENYLSSLTFVRRFDNPEHWQKKAETVQEALGKEGNAQIFADGQGVVVRMNFKFNSAEFENEVQVLHIDYIEVCKKLCQLLSQNPDYQVAIIGHAGPIGTHENNLKISKMRADVVKEAILAKASGEERANLESRLLIEFKGKSQLIDDIDGYADVNDRSDNADIAVNRRVEVRLIIPDFAVSLPPSRSGTMALNRAHQIWEGHQLAAKEAEDKMILAAVDAIASVAIWTPAAPVAAYYFAGKVGADLLGAATDFYGDLFGDATFKEIKAQYNNKSMLKTLSSINKELISLYKGISQDLQPQVIDAIGLADFLKKQANHDELLKRFLLRSYALNSLIELLTLLRAKWSLTGDFDDFIEDYRVDEFIQLYVMSDNWEMPVNDGNTLALNWVNRFNKSGLFSNSGINSSLQWNYGEKIGGAFNTGFPVQTRLFLDRKSDESLQERASIREGLKAFCHDFNLTRVELGHDDIEFSRLLVQDGAKWTPYVEWAFAQNGRKLRPQTRVKLQVVLKDNVSSKTLFLQEVAYRAAVVGLDSHGPTFDVLFTKMDASQFEDPDGAIKKHFDSKGAKDKELHGLEFEPTFGFGEFLIHGIKPLCPNVKVIDEVKAFFTGQSVFEYVRDTGAFEQMRYVFSLGGHDLLAGKLEGLGTYKNYTLDITEVNFGIDGQSPAQEAKNFNGRTLEKTKLTDTDFLIEEFVMSESASSRDSTPKVIDGNLIILPGVEIDGDLAWGEGNANKLISNKFDWSKEQRFSLCFAVLGDDRASDDYDTMLLNAIECGVKLQIKDGPVKHDVMHYAGVVNIRSRLVTEKSNTGYNGIETRTVFDLELDDSDATKHTGLEQSAVQFIDQNDANFSGLLTSSEKKHLYIIRFDYSYVSPTGKLVNGLRPFGDVLDGNDLKPIRLELASFEQMDVSEGYELPKFELRVPAVKDFMAGKPWIETVEKEKATSEANHLHWKNLEVQNEQKRYVENWITKQASSLNAPEIALLQAK</sequence>
<evidence type="ECO:0000259" key="3">
    <source>
        <dbReference type="PROSITE" id="PS51123"/>
    </source>
</evidence>
<feature type="domain" description="OmpA-like" evidence="3">
    <location>
        <begin position="641"/>
        <end position="773"/>
    </location>
</feature>
<name>A0AAU9QDM5_9VIBR</name>